<dbReference type="PANTHER" id="PTHR40633">
    <property type="entry name" value="MATRIX PROTEIN, PUTATIVE (AFU_ORTHOLOGUE AFUA_8G05410)-RELATED"/>
    <property type="match status" value="1"/>
</dbReference>
<dbReference type="OrthoDB" id="2260257at2759"/>
<evidence type="ECO:0000256" key="2">
    <source>
        <dbReference type="SAM" id="MobiDB-lite"/>
    </source>
</evidence>
<keyword evidence="1 3" id="KW-0732">Signal</keyword>
<evidence type="ECO:0000313" key="6">
    <source>
        <dbReference type="Proteomes" id="UP000288859"/>
    </source>
</evidence>
<dbReference type="Proteomes" id="UP000288859">
    <property type="component" value="Unassembled WGS sequence"/>
</dbReference>
<dbReference type="Pfam" id="PF10342">
    <property type="entry name" value="Kre9_KNH"/>
    <property type="match status" value="1"/>
</dbReference>
<gene>
    <name evidence="5" type="ORF">B0A52_07174</name>
</gene>
<dbReference type="AlphaFoldDB" id="A0A438N0F1"/>
<evidence type="ECO:0000313" key="5">
    <source>
        <dbReference type="EMBL" id="RVX69198.1"/>
    </source>
</evidence>
<dbReference type="EMBL" id="NAJM01000031">
    <property type="protein sequence ID" value="RVX69198.1"/>
    <property type="molecule type" value="Genomic_DNA"/>
</dbReference>
<feature type="compositionally biased region" description="Low complexity" evidence="2">
    <location>
        <begin position="130"/>
        <end position="196"/>
    </location>
</feature>
<dbReference type="PANTHER" id="PTHR40633:SF5">
    <property type="entry name" value="ANCHORED PROTEIN, PUTATIVE (AFU_ORTHOLOGUE AFUA_8G04370)-RELATED"/>
    <property type="match status" value="1"/>
</dbReference>
<feature type="chain" id="PRO_5019385110" description="Yeast cell wall synthesis Kre9/Knh1-like N-terminal domain-containing protein" evidence="3">
    <location>
        <begin position="18"/>
        <end position="223"/>
    </location>
</feature>
<dbReference type="InterPro" id="IPR018466">
    <property type="entry name" value="Kre9/Knh1-like_N"/>
</dbReference>
<feature type="domain" description="Yeast cell wall synthesis Kre9/Knh1-like N-terminal" evidence="4">
    <location>
        <begin position="32"/>
        <end position="116"/>
    </location>
</feature>
<sequence>MKFLSIAAALFAATVTAQLNNAIAIPEGSSTLDVTAGEPLTIEWSNPSSGTVTIKLQQEPVTPDSGIVLLSGVPASLLGATVQIPDAEDVNSFQYTIQIIDDTDPDNYNFSPNFGITGATGTAVATDSTASATGSTASASRTGTSSEETASETSTDSSSATTTGTTTETSSSEVTTTSRTTTSTSSATTAAATTSAPDGNGAENVKVQGGFLALAVGALIAVA</sequence>
<proteinExistence type="predicted"/>
<organism evidence="5 6">
    <name type="scientific">Exophiala mesophila</name>
    <name type="common">Black yeast-like fungus</name>
    <dbReference type="NCBI Taxonomy" id="212818"/>
    <lineage>
        <taxon>Eukaryota</taxon>
        <taxon>Fungi</taxon>
        <taxon>Dikarya</taxon>
        <taxon>Ascomycota</taxon>
        <taxon>Pezizomycotina</taxon>
        <taxon>Eurotiomycetes</taxon>
        <taxon>Chaetothyriomycetidae</taxon>
        <taxon>Chaetothyriales</taxon>
        <taxon>Herpotrichiellaceae</taxon>
        <taxon>Exophiala</taxon>
    </lineage>
</organism>
<accession>A0A438N0F1</accession>
<evidence type="ECO:0000256" key="3">
    <source>
        <dbReference type="SAM" id="SignalP"/>
    </source>
</evidence>
<comment type="caution">
    <text evidence="5">The sequence shown here is derived from an EMBL/GenBank/DDBJ whole genome shotgun (WGS) entry which is preliminary data.</text>
</comment>
<feature type="signal peptide" evidence="3">
    <location>
        <begin position="1"/>
        <end position="17"/>
    </location>
</feature>
<name>A0A438N0F1_EXOME</name>
<dbReference type="InterPro" id="IPR052982">
    <property type="entry name" value="SRP1/TIP1-like"/>
</dbReference>
<evidence type="ECO:0000259" key="4">
    <source>
        <dbReference type="Pfam" id="PF10342"/>
    </source>
</evidence>
<protein>
    <recommendedName>
        <fullName evidence="4">Yeast cell wall synthesis Kre9/Knh1-like N-terminal domain-containing protein</fullName>
    </recommendedName>
</protein>
<feature type="region of interest" description="Disordered" evidence="2">
    <location>
        <begin position="130"/>
        <end position="202"/>
    </location>
</feature>
<dbReference type="VEuPathDB" id="FungiDB:PV10_03268"/>
<evidence type="ECO:0000256" key="1">
    <source>
        <dbReference type="ARBA" id="ARBA00022729"/>
    </source>
</evidence>
<reference evidence="5 6" key="1">
    <citation type="submission" date="2017-03" db="EMBL/GenBank/DDBJ databases">
        <title>Genomes of endolithic fungi from Antarctica.</title>
        <authorList>
            <person name="Coleine C."/>
            <person name="Masonjones S."/>
            <person name="Stajich J.E."/>
        </authorList>
    </citation>
    <scope>NUCLEOTIDE SEQUENCE [LARGE SCALE GENOMIC DNA]</scope>
    <source>
        <strain evidence="5 6">CCFEE 6314</strain>
    </source>
</reference>